<dbReference type="Proteomes" id="UP000299102">
    <property type="component" value="Unassembled WGS sequence"/>
</dbReference>
<proteinExistence type="predicted"/>
<dbReference type="EMBL" id="BGZK01001926">
    <property type="protein sequence ID" value="GBP88372.1"/>
    <property type="molecule type" value="Genomic_DNA"/>
</dbReference>
<evidence type="ECO:0000313" key="2">
    <source>
        <dbReference type="Proteomes" id="UP000299102"/>
    </source>
</evidence>
<protein>
    <submittedName>
        <fullName evidence="1">Uncharacterized protein</fullName>
    </submittedName>
</protein>
<reference evidence="1 2" key="1">
    <citation type="journal article" date="2019" name="Commun. Biol.">
        <title>The bagworm genome reveals a unique fibroin gene that provides high tensile strength.</title>
        <authorList>
            <person name="Kono N."/>
            <person name="Nakamura H."/>
            <person name="Ohtoshi R."/>
            <person name="Tomita M."/>
            <person name="Numata K."/>
            <person name="Arakawa K."/>
        </authorList>
    </citation>
    <scope>NUCLEOTIDE SEQUENCE [LARGE SCALE GENOMIC DNA]</scope>
</reference>
<organism evidence="1 2">
    <name type="scientific">Eumeta variegata</name>
    <name type="common">Bagworm moth</name>
    <name type="synonym">Eumeta japonica</name>
    <dbReference type="NCBI Taxonomy" id="151549"/>
    <lineage>
        <taxon>Eukaryota</taxon>
        <taxon>Metazoa</taxon>
        <taxon>Ecdysozoa</taxon>
        <taxon>Arthropoda</taxon>
        <taxon>Hexapoda</taxon>
        <taxon>Insecta</taxon>
        <taxon>Pterygota</taxon>
        <taxon>Neoptera</taxon>
        <taxon>Endopterygota</taxon>
        <taxon>Lepidoptera</taxon>
        <taxon>Glossata</taxon>
        <taxon>Ditrysia</taxon>
        <taxon>Tineoidea</taxon>
        <taxon>Psychidae</taxon>
        <taxon>Oiketicinae</taxon>
        <taxon>Eumeta</taxon>
    </lineage>
</organism>
<dbReference type="OrthoDB" id="6109at2759"/>
<sequence>MADQEIAALDSQRSIFAQYKPMYDRRAPSNRCVKRSTLLGRGNRKRQSESECVALERMRVVYLLQASARVSDEQRPIFQ</sequence>
<comment type="caution">
    <text evidence="1">The sequence shown here is derived from an EMBL/GenBank/DDBJ whole genome shotgun (WGS) entry which is preliminary data.</text>
</comment>
<keyword evidence="2" id="KW-1185">Reference proteome</keyword>
<dbReference type="AlphaFoldDB" id="A0A4C1ZM20"/>
<accession>A0A4C1ZM20</accession>
<name>A0A4C1ZM20_EUMVA</name>
<evidence type="ECO:0000313" key="1">
    <source>
        <dbReference type="EMBL" id="GBP88372.1"/>
    </source>
</evidence>
<gene>
    <name evidence="1" type="ORF">EVAR_52677_1</name>
</gene>